<gene>
    <name evidence="1" type="ORF">GCM10009749_31880</name>
</gene>
<dbReference type="EMBL" id="BAAANJ010000019">
    <property type="protein sequence ID" value="GAA1819186.1"/>
    <property type="molecule type" value="Genomic_DNA"/>
</dbReference>
<keyword evidence="2" id="KW-1185">Reference proteome</keyword>
<protein>
    <submittedName>
        <fullName evidence="1">Uncharacterized protein</fullName>
    </submittedName>
</protein>
<organism evidence="1 2">
    <name type="scientific">Agromyces neolithicus</name>
    <dbReference type="NCBI Taxonomy" id="269420"/>
    <lineage>
        <taxon>Bacteria</taxon>
        <taxon>Bacillati</taxon>
        <taxon>Actinomycetota</taxon>
        <taxon>Actinomycetes</taxon>
        <taxon>Micrococcales</taxon>
        <taxon>Microbacteriaceae</taxon>
        <taxon>Agromyces</taxon>
    </lineage>
</organism>
<evidence type="ECO:0000313" key="2">
    <source>
        <dbReference type="Proteomes" id="UP001500002"/>
    </source>
</evidence>
<name>A0ABN2MBI0_9MICO</name>
<sequence length="182" mass="19323">MTPHVPHPITRRTALHLGFTAAGALGLMLLRPSPQAAGAMPPMTRPRTTGEAAADAALAARFRFACISPLPDFAPRGRLEEVWADPYYMTITDCTVSYIGEGPFVLTDEESAIVDVVSEHGGDVLDRNATYLVVLAASTRIDPARLHSRLVELGRPIVAASLALAPDAPQSELFAGWLAAPA</sequence>
<reference evidence="1 2" key="1">
    <citation type="journal article" date="2019" name="Int. J. Syst. Evol. Microbiol.">
        <title>The Global Catalogue of Microorganisms (GCM) 10K type strain sequencing project: providing services to taxonomists for standard genome sequencing and annotation.</title>
        <authorList>
            <consortium name="The Broad Institute Genomics Platform"/>
            <consortium name="The Broad Institute Genome Sequencing Center for Infectious Disease"/>
            <person name="Wu L."/>
            <person name="Ma J."/>
        </authorList>
    </citation>
    <scope>NUCLEOTIDE SEQUENCE [LARGE SCALE GENOMIC DNA]</scope>
    <source>
        <strain evidence="1 2">JCM 14322</strain>
    </source>
</reference>
<dbReference type="RefSeq" id="WP_344297388.1">
    <property type="nucleotide sequence ID" value="NZ_BAAANJ010000019.1"/>
</dbReference>
<dbReference type="PROSITE" id="PS51318">
    <property type="entry name" value="TAT"/>
    <property type="match status" value="1"/>
</dbReference>
<proteinExistence type="predicted"/>
<accession>A0ABN2MBI0</accession>
<dbReference type="InterPro" id="IPR006311">
    <property type="entry name" value="TAT_signal"/>
</dbReference>
<dbReference type="Proteomes" id="UP001500002">
    <property type="component" value="Unassembled WGS sequence"/>
</dbReference>
<comment type="caution">
    <text evidence="1">The sequence shown here is derived from an EMBL/GenBank/DDBJ whole genome shotgun (WGS) entry which is preliminary data.</text>
</comment>
<evidence type="ECO:0000313" key="1">
    <source>
        <dbReference type="EMBL" id="GAA1819186.1"/>
    </source>
</evidence>